<evidence type="ECO:0000256" key="1">
    <source>
        <dbReference type="ARBA" id="ARBA00023015"/>
    </source>
</evidence>
<accession>A0A011WSJ5</accession>
<evidence type="ECO:0000256" key="3">
    <source>
        <dbReference type="ARBA" id="ARBA00023163"/>
    </source>
</evidence>
<protein>
    <submittedName>
        <fullName evidence="5">Crp/Fnr family transcriptional regulator</fullName>
    </submittedName>
</protein>
<reference evidence="5 6" key="1">
    <citation type="submission" date="2013-06" db="EMBL/GenBank/DDBJ databases">
        <title>Rumen cellulosomics: divergent fiber-degrading strategies revealed by comparative genome-wide analysis of six Ruminococcal strains.</title>
        <authorList>
            <person name="Dassa B."/>
            <person name="Borovok I."/>
            <person name="Lamed R."/>
            <person name="Flint H."/>
            <person name="Yeoman C.J."/>
            <person name="White B."/>
            <person name="Bayer E.A."/>
        </authorList>
    </citation>
    <scope>NUCLEOTIDE SEQUENCE [LARGE SCALE GENOMIC DNA]</scope>
    <source>
        <strain evidence="5 6">SY3</strain>
    </source>
</reference>
<dbReference type="PRINTS" id="PR00034">
    <property type="entry name" value="HTHCRP"/>
</dbReference>
<dbReference type="SUPFAM" id="SSF46785">
    <property type="entry name" value="Winged helix' DNA-binding domain"/>
    <property type="match status" value="1"/>
</dbReference>
<dbReference type="Pfam" id="PF13545">
    <property type="entry name" value="HTH_Crp_2"/>
    <property type="match status" value="1"/>
</dbReference>
<evidence type="ECO:0000313" key="6">
    <source>
        <dbReference type="Proteomes" id="UP000021369"/>
    </source>
</evidence>
<name>A0A011WSJ5_RUMAL</name>
<gene>
    <name evidence="5" type="ORF">RASY3_09890</name>
</gene>
<dbReference type="GO" id="GO:0003700">
    <property type="term" value="F:DNA-binding transcription factor activity"/>
    <property type="evidence" value="ECO:0007669"/>
    <property type="project" value="TreeGrafter"/>
</dbReference>
<dbReference type="GO" id="GO:0003677">
    <property type="term" value="F:DNA binding"/>
    <property type="evidence" value="ECO:0007669"/>
    <property type="project" value="UniProtKB-KW"/>
</dbReference>
<dbReference type="SUPFAM" id="SSF51206">
    <property type="entry name" value="cAMP-binding domain-like"/>
    <property type="match status" value="1"/>
</dbReference>
<sequence length="220" mass="24881">MFESVYKKVFPFWDDLSDNDRSFICENSYKKTFAKGTNLHSGSDCSGAFFVCSGSLRAYILSEDGKDVTLYRLHKGDMCMLSASCVLQSITFDVAVDAEEDSECIVLSGTAFKQMSEQYPDIRIFALETAVSRFSDVMWVMQQILFMSMDKRLAIFLHDESARTSSDTIALTQEQIAKYIGSAREVVSRMLKYFAAEGIVEVSRKGVHILDKERLRKLAL</sequence>
<keyword evidence="3" id="KW-0804">Transcription</keyword>
<dbReference type="Pfam" id="PF00027">
    <property type="entry name" value="cNMP_binding"/>
    <property type="match status" value="1"/>
</dbReference>
<dbReference type="InterPro" id="IPR050397">
    <property type="entry name" value="Env_Response_Regulators"/>
</dbReference>
<dbReference type="EMBL" id="JEOB01000002">
    <property type="protein sequence ID" value="EXM39980.1"/>
    <property type="molecule type" value="Genomic_DNA"/>
</dbReference>
<keyword evidence="1" id="KW-0805">Transcription regulation</keyword>
<evidence type="ECO:0000259" key="4">
    <source>
        <dbReference type="PROSITE" id="PS51063"/>
    </source>
</evidence>
<dbReference type="Gene3D" id="2.60.120.10">
    <property type="entry name" value="Jelly Rolls"/>
    <property type="match status" value="1"/>
</dbReference>
<dbReference type="AlphaFoldDB" id="A0A011WSJ5"/>
<dbReference type="SMART" id="SM00419">
    <property type="entry name" value="HTH_CRP"/>
    <property type="match status" value="1"/>
</dbReference>
<comment type="caution">
    <text evidence="5">The sequence shown here is derived from an EMBL/GenBank/DDBJ whole genome shotgun (WGS) entry which is preliminary data.</text>
</comment>
<organism evidence="5 6">
    <name type="scientific">Ruminococcus albus SY3</name>
    <dbReference type="NCBI Taxonomy" id="1341156"/>
    <lineage>
        <taxon>Bacteria</taxon>
        <taxon>Bacillati</taxon>
        <taxon>Bacillota</taxon>
        <taxon>Clostridia</taxon>
        <taxon>Eubacteriales</taxon>
        <taxon>Oscillospiraceae</taxon>
        <taxon>Ruminococcus</taxon>
    </lineage>
</organism>
<dbReference type="CDD" id="cd00038">
    <property type="entry name" value="CAP_ED"/>
    <property type="match status" value="1"/>
</dbReference>
<dbReference type="InterPro" id="IPR036390">
    <property type="entry name" value="WH_DNA-bd_sf"/>
</dbReference>
<dbReference type="PANTHER" id="PTHR24567">
    <property type="entry name" value="CRP FAMILY TRANSCRIPTIONAL REGULATORY PROTEIN"/>
    <property type="match status" value="1"/>
</dbReference>
<dbReference type="PATRIC" id="fig|1341156.4.peg.1279"/>
<dbReference type="InterPro" id="IPR000595">
    <property type="entry name" value="cNMP-bd_dom"/>
</dbReference>
<evidence type="ECO:0000256" key="2">
    <source>
        <dbReference type="ARBA" id="ARBA00023125"/>
    </source>
</evidence>
<dbReference type="Gene3D" id="1.10.10.10">
    <property type="entry name" value="Winged helix-like DNA-binding domain superfamily/Winged helix DNA-binding domain"/>
    <property type="match status" value="1"/>
</dbReference>
<keyword evidence="2" id="KW-0238">DNA-binding</keyword>
<proteinExistence type="predicted"/>
<dbReference type="CDD" id="cd00092">
    <property type="entry name" value="HTH_CRP"/>
    <property type="match status" value="1"/>
</dbReference>
<dbReference type="OrthoDB" id="9776746at2"/>
<dbReference type="RefSeq" id="WP_037287449.1">
    <property type="nucleotide sequence ID" value="NZ_JEOB01000002.1"/>
</dbReference>
<dbReference type="Proteomes" id="UP000021369">
    <property type="component" value="Unassembled WGS sequence"/>
</dbReference>
<dbReference type="GO" id="GO:0005829">
    <property type="term" value="C:cytosol"/>
    <property type="evidence" value="ECO:0007669"/>
    <property type="project" value="TreeGrafter"/>
</dbReference>
<feature type="domain" description="HTH crp-type" evidence="4">
    <location>
        <begin position="147"/>
        <end position="213"/>
    </location>
</feature>
<dbReference type="InterPro" id="IPR014710">
    <property type="entry name" value="RmlC-like_jellyroll"/>
</dbReference>
<dbReference type="InterPro" id="IPR036388">
    <property type="entry name" value="WH-like_DNA-bd_sf"/>
</dbReference>
<dbReference type="PANTHER" id="PTHR24567:SF26">
    <property type="entry name" value="REGULATORY PROTEIN YEIL"/>
    <property type="match status" value="1"/>
</dbReference>
<keyword evidence="6" id="KW-1185">Reference proteome</keyword>
<evidence type="ECO:0000313" key="5">
    <source>
        <dbReference type="EMBL" id="EXM39980.1"/>
    </source>
</evidence>
<dbReference type="InterPro" id="IPR012318">
    <property type="entry name" value="HTH_CRP"/>
</dbReference>
<dbReference type="PROSITE" id="PS51063">
    <property type="entry name" value="HTH_CRP_2"/>
    <property type="match status" value="1"/>
</dbReference>
<dbReference type="InterPro" id="IPR018490">
    <property type="entry name" value="cNMP-bd_dom_sf"/>
</dbReference>